<dbReference type="Proteomes" id="UP000028712">
    <property type="component" value="Unassembled WGS sequence"/>
</dbReference>
<evidence type="ECO:0000313" key="5">
    <source>
        <dbReference type="Proteomes" id="UP000198424"/>
    </source>
</evidence>
<protein>
    <submittedName>
        <fullName evidence="2">Uncharacterized protein</fullName>
    </submittedName>
</protein>
<name>A0A086ANY4_FLAHY</name>
<proteinExistence type="predicted"/>
<keyword evidence="1" id="KW-0472">Membrane</keyword>
<evidence type="ECO:0000256" key="1">
    <source>
        <dbReference type="SAM" id="Phobius"/>
    </source>
</evidence>
<dbReference type="AlphaFoldDB" id="A0A086ANY4"/>
<reference evidence="2 4" key="1">
    <citation type="submission" date="2014-07" db="EMBL/GenBank/DDBJ databases">
        <title>Genome of Flavobacterium hydatis DSM 2063.</title>
        <authorList>
            <person name="Pipes S.E."/>
            <person name="Stropko S.J."/>
            <person name="Newman J.D."/>
        </authorList>
    </citation>
    <scope>NUCLEOTIDE SEQUENCE [LARGE SCALE GENOMIC DNA]</scope>
    <source>
        <strain evidence="2 4">DSM 2063</strain>
    </source>
</reference>
<reference evidence="3 5" key="2">
    <citation type="submission" date="2016-11" db="EMBL/GenBank/DDBJ databases">
        <title>Whole genomes of Flavobacteriaceae.</title>
        <authorList>
            <person name="Stine C."/>
            <person name="Li C."/>
            <person name="Tadesse D."/>
        </authorList>
    </citation>
    <scope>NUCLEOTIDE SEQUENCE [LARGE SCALE GENOMIC DNA]</scope>
    <source>
        <strain evidence="3 5">ATCC 29551</strain>
    </source>
</reference>
<gene>
    <name evidence="3" type="ORF">B0A62_06280</name>
    <name evidence="2" type="ORF">IW20_05735</name>
</gene>
<accession>A0A086ANY4</accession>
<comment type="caution">
    <text evidence="2">The sequence shown here is derived from an EMBL/GenBank/DDBJ whole genome shotgun (WGS) entry which is preliminary data.</text>
</comment>
<dbReference type="STRING" id="991.IW20_05735"/>
<keyword evidence="1" id="KW-0812">Transmembrane</keyword>
<evidence type="ECO:0000313" key="4">
    <source>
        <dbReference type="Proteomes" id="UP000028712"/>
    </source>
</evidence>
<dbReference type="RefSeq" id="WP_035619729.1">
    <property type="nucleotide sequence ID" value="NZ_JBEWQG010000017.1"/>
</dbReference>
<evidence type="ECO:0000313" key="2">
    <source>
        <dbReference type="EMBL" id="KFF18398.1"/>
    </source>
</evidence>
<sequence>MIVIFTGIPYFMFYKLSEELFYWEKFNPDGLITIAFLAFSLVGILSWVKLLDNGPILIVNKKGVWVRKSILPFSSLRFIDWSQVKFVELSLIKGKDSTTTTVLVIHRNDVSKTKTIDLGAIDYPSEEIISMFREFSNFLNFRDRSVIR</sequence>
<keyword evidence="1" id="KW-1133">Transmembrane helix</keyword>
<keyword evidence="5" id="KW-1185">Reference proteome</keyword>
<feature type="transmembrane region" description="Helical" evidence="1">
    <location>
        <begin position="30"/>
        <end position="51"/>
    </location>
</feature>
<organism evidence="2 4">
    <name type="scientific">Flavobacterium hydatis</name>
    <name type="common">Cytophaga aquatilis</name>
    <dbReference type="NCBI Taxonomy" id="991"/>
    <lineage>
        <taxon>Bacteria</taxon>
        <taxon>Pseudomonadati</taxon>
        <taxon>Bacteroidota</taxon>
        <taxon>Flavobacteriia</taxon>
        <taxon>Flavobacteriales</taxon>
        <taxon>Flavobacteriaceae</taxon>
        <taxon>Flavobacterium</taxon>
    </lineage>
</organism>
<evidence type="ECO:0000313" key="3">
    <source>
        <dbReference type="EMBL" id="OXA96854.1"/>
    </source>
</evidence>
<dbReference type="EMBL" id="MUGY01000004">
    <property type="protein sequence ID" value="OXA96854.1"/>
    <property type="molecule type" value="Genomic_DNA"/>
</dbReference>
<dbReference type="Proteomes" id="UP000198424">
    <property type="component" value="Unassembled WGS sequence"/>
</dbReference>
<dbReference type="EMBL" id="JPRM01000006">
    <property type="protein sequence ID" value="KFF18398.1"/>
    <property type="molecule type" value="Genomic_DNA"/>
</dbReference>
<dbReference type="eggNOG" id="ENOG502ZIHD">
    <property type="taxonomic scope" value="Bacteria"/>
</dbReference>